<proteinExistence type="predicted"/>
<feature type="domain" description="Type IV / VI secretion system DotU" evidence="2">
    <location>
        <begin position="9"/>
        <end position="199"/>
    </location>
</feature>
<dbReference type="Gene3D" id="1.25.40.590">
    <property type="entry name" value="Type IV / VI secretion system, DotU"/>
    <property type="match status" value="1"/>
</dbReference>
<protein>
    <recommendedName>
        <fullName evidence="2">Type IV / VI secretion system DotU domain-containing protein</fullName>
    </recommendedName>
</protein>
<dbReference type="Pfam" id="PF09850">
    <property type="entry name" value="DotU"/>
    <property type="match status" value="1"/>
</dbReference>
<keyword evidence="1" id="KW-0812">Transmembrane</keyword>
<organism evidence="3 4">
    <name type="scientific">Sorangium cellulosum</name>
    <name type="common">Polyangium cellulosum</name>
    <dbReference type="NCBI Taxonomy" id="56"/>
    <lineage>
        <taxon>Bacteria</taxon>
        <taxon>Pseudomonadati</taxon>
        <taxon>Myxococcota</taxon>
        <taxon>Polyangia</taxon>
        <taxon>Polyangiales</taxon>
        <taxon>Polyangiaceae</taxon>
        <taxon>Sorangium</taxon>
    </lineage>
</organism>
<evidence type="ECO:0000256" key="1">
    <source>
        <dbReference type="SAM" id="Phobius"/>
    </source>
</evidence>
<dbReference type="RefSeq" id="WP_165373807.1">
    <property type="nucleotide sequence ID" value="NZ_CP012672.1"/>
</dbReference>
<dbReference type="InterPro" id="IPR017732">
    <property type="entry name" value="T4/T6SS_DotU"/>
</dbReference>
<gene>
    <name evidence="3" type="ORF">SOCE836_012170</name>
</gene>
<feature type="transmembrane region" description="Helical" evidence="1">
    <location>
        <begin position="181"/>
        <end position="207"/>
    </location>
</feature>
<name>A0A4P2QGY7_SORCE</name>
<dbReference type="InterPro" id="IPR038522">
    <property type="entry name" value="T4/T6SS_DotU_sf"/>
</dbReference>
<evidence type="ECO:0000313" key="3">
    <source>
        <dbReference type="EMBL" id="AUX29130.1"/>
    </source>
</evidence>
<accession>A0A4P2QGY7</accession>
<reference evidence="3 4" key="1">
    <citation type="submission" date="2015-09" db="EMBL/GenBank/DDBJ databases">
        <title>Sorangium comparison.</title>
        <authorList>
            <person name="Zaburannyi N."/>
            <person name="Bunk B."/>
            <person name="Overmann J."/>
            <person name="Mueller R."/>
        </authorList>
    </citation>
    <scope>NUCLEOTIDE SEQUENCE [LARGE SCALE GENOMIC DNA]</scope>
    <source>
        <strain evidence="3 4">So ce836</strain>
    </source>
</reference>
<dbReference type="AlphaFoldDB" id="A0A4P2QGY7"/>
<evidence type="ECO:0000313" key="4">
    <source>
        <dbReference type="Proteomes" id="UP000295497"/>
    </source>
</evidence>
<keyword evidence="1" id="KW-1133">Transmembrane helix</keyword>
<dbReference type="EMBL" id="CP012672">
    <property type="protein sequence ID" value="AUX29130.1"/>
    <property type="molecule type" value="Genomic_DNA"/>
</dbReference>
<sequence length="209" mass="22634">MTPRLWAELVAAHEDASRLVAAAFADRARAPDLAVLRARLRRRLDELLAALSPPLPEEHAVAALVPLVLLLDELVQGRLARVAAGAPPAWPELQRDLFPDGDGGDAFYEQAAALLRQPDAPPFVIGAYLFCLQAGFQGRLVDDPARIPQWKARLAERLPAAPPPGAEPAPVAFRRARPRSFYALAAIGAVVAWQVVLLALTRAMWWIGG</sequence>
<keyword evidence="1" id="KW-0472">Membrane</keyword>
<evidence type="ECO:0000259" key="2">
    <source>
        <dbReference type="Pfam" id="PF09850"/>
    </source>
</evidence>
<dbReference type="Proteomes" id="UP000295497">
    <property type="component" value="Chromosome"/>
</dbReference>